<protein>
    <recommendedName>
        <fullName evidence="4">Coiled-coil domain-containing protein 12</fullName>
    </recommendedName>
</protein>
<dbReference type="PANTHER" id="PTHR31551">
    <property type="entry name" value="PRE-MRNA-SPLICING FACTOR CWF18"/>
    <property type="match status" value="1"/>
</dbReference>
<dbReference type="EMBL" id="LSYV01000009">
    <property type="protein sequence ID" value="KXZ52889.1"/>
    <property type="molecule type" value="Genomic_DNA"/>
</dbReference>
<keyword evidence="3" id="KW-1185">Reference proteome</keyword>
<accession>A0A150GSN8</accession>
<name>A0A150GSN8_GONPE</name>
<evidence type="ECO:0000256" key="1">
    <source>
        <dbReference type="SAM" id="MobiDB-lite"/>
    </source>
</evidence>
<dbReference type="GO" id="GO:0071014">
    <property type="term" value="C:post-mRNA release spliceosomal complex"/>
    <property type="evidence" value="ECO:0007669"/>
    <property type="project" value="TreeGrafter"/>
</dbReference>
<evidence type="ECO:0008006" key="4">
    <source>
        <dbReference type="Google" id="ProtNLM"/>
    </source>
</evidence>
<reference evidence="3" key="1">
    <citation type="journal article" date="2016" name="Nat. Commun.">
        <title>The Gonium pectorale genome demonstrates co-option of cell cycle regulation during the evolution of multicellularity.</title>
        <authorList>
            <person name="Hanschen E.R."/>
            <person name="Marriage T.N."/>
            <person name="Ferris P.J."/>
            <person name="Hamaji T."/>
            <person name="Toyoda A."/>
            <person name="Fujiyama A."/>
            <person name="Neme R."/>
            <person name="Noguchi H."/>
            <person name="Minakuchi Y."/>
            <person name="Suzuki M."/>
            <person name="Kawai-Toyooka H."/>
            <person name="Smith D.R."/>
            <person name="Sparks H."/>
            <person name="Anderson J."/>
            <person name="Bakaric R."/>
            <person name="Luria V."/>
            <person name="Karger A."/>
            <person name="Kirschner M.W."/>
            <person name="Durand P.M."/>
            <person name="Michod R.E."/>
            <person name="Nozaki H."/>
            <person name="Olson B.J."/>
        </authorList>
    </citation>
    <scope>NUCLEOTIDE SEQUENCE [LARGE SCALE GENOMIC DNA]</scope>
    <source>
        <strain evidence="3">NIES-2863</strain>
    </source>
</reference>
<evidence type="ECO:0000313" key="2">
    <source>
        <dbReference type="EMBL" id="KXZ52889.1"/>
    </source>
</evidence>
<organism evidence="2 3">
    <name type="scientific">Gonium pectorale</name>
    <name type="common">Green alga</name>
    <dbReference type="NCBI Taxonomy" id="33097"/>
    <lineage>
        <taxon>Eukaryota</taxon>
        <taxon>Viridiplantae</taxon>
        <taxon>Chlorophyta</taxon>
        <taxon>core chlorophytes</taxon>
        <taxon>Chlorophyceae</taxon>
        <taxon>CS clade</taxon>
        <taxon>Chlamydomonadales</taxon>
        <taxon>Volvocaceae</taxon>
        <taxon>Gonium</taxon>
    </lineage>
</organism>
<gene>
    <name evidence="2" type="ORF">GPECTOR_8g269</name>
</gene>
<evidence type="ECO:0000313" key="3">
    <source>
        <dbReference type="Proteomes" id="UP000075714"/>
    </source>
</evidence>
<dbReference type="PANTHER" id="PTHR31551:SF1">
    <property type="entry name" value="COILED-COIL DOMAIN-CONTAINING PROTEIN 12"/>
    <property type="match status" value="1"/>
</dbReference>
<dbReference type="Proteomes" id="UP000075714">
    <property type="component" value="Unassembled WGS sequence"/>
</dbReference>
<feature type="region of interest" description="Disordered" evidence="1">
    <location>
        <begin position="19"/>
        <end position="40"/>
    </location>
</feature>
<dbReference type="AlphaFoldDB" id="A0A150GSN8"/>
<dbReference type="Pfam" id="PF08315">
    <property type="entry name" value="cwf18"/>
    <property type="match status" value="1"/>
</dbReference>
<dbReference type="InterPro" id="IPR013169">
    <property type="entry name" value="mRNA_splic_Cwf18-like"/>
</dbReference>
<comment type="caution">
    <text evidence="2">The sequence shown here is derived from an EMBL/GenBank/DDBJ whole genome shotgun (WGS) entry which is preliminary data.</text>
</comment>
<dbReference type="GO" id="GO:0005684">
    <property type="term" value="C:U2-type spliceosomal complex"/>
    <property type="evidence" value="ECO:0007669"/>
    <property type="project" value="TreeGrafter"/>
</dbReference>
<dbReference type="OrthoDB" id="10261348at2759"/>
<dbReference type="STRING" id="33097.A0A150GSN8"/>
<proteinExistence type="predicted"/>
<sequence>MESALERKERLKALRAAALAAEGRQGDDVEAPAEAPEPEKPVLKFRNYAVQDTKRIDHERVAPAQPPKFQEPVVETKPEELPQEELLVNIAPKKANWDLKRDVQPKLDKLERRTYRAMLELMREEERARLEEEGGVQD</sequence>